<reference evidence="2 3" key="1">
    <citation type="submission" date="2019-07" db="EMBL/GenBank/DDBJ databases">
        <title>Shewanella sp. YLB-06 whole genomic sequence.</title>
        <authorList>
            <person name="Yu L."/>
        </authorList>
    </citation>
    <scope>NUCLEOTIDE SEQUENCE [LARGE SCALE GENOMIC DNA]</scope>
    <source>
        <strain evidence="2 3">YLB-06</strain>
    </source>
</reference>
<evidence type="ECO:0000313" key="2">
    <source>
        <dbReference type="EMBL" id="QDO84420.1"/>
    </source>
</evidence>
<evidence type="ECO:0000256" key="1">
    <source>
        <dbReference type="SAM" id="MobiDB-lite"/>
    </source>
</evidence>
<dbReference type="InterPro" id="IPR029058">
    <property type="entry name" value="AB_hydrolase_fold"/>
</dbReference>
<name>A0ABX5WZA5_9GAMM</name>
<evidence type="ECO:0000313" key="3">
    <source>
        <dbReference type="Proteomes" id="UP000315947"/>
    </source>
</evidence>
<feature type="region of interest" description="Disordered" evidence="1">
    <location>
        <begin position="67"/>
        <end position="95"/>
    </location>
</feature>
<proteinExistence type="predicted"/>
<dbReference type="EMBL" id="CP041614">
    <property type="protein sequence ID" value="QDO84420.1"/>
    <property type="molecule type" value="Genomic_DNA"/>
</dbReference>
<dbReference type="SUPFAM" id="SSF53474">
    <property type="entry name" value="alpha/beta-Hydrolases"/>
    <property type="match status" value="1"/>
</dbReference>
<protein>
    <recommendedName>
        <fullName evidence="4">Alpha/beta hydrolase</fullName>
    </recommendedName>
</protein>
<gene>
    <name evidence="2" type="ORF">FM037_15920</name>
</gene>
<dbReference type="RefSeq" id="WP_144046779.1">
    <property type="nucleotide sequence ID" value="NZ_CP041614.1"/>
</dbReference>
<accession>A0ABX5WZA5</accession>
<keyword evidence="3" id="KW-1185">Reference proteome</keyword>
<dbReference type="Gene3D" id="3.40.50.1820">
    <property type="entry name" value="alpha/beta hydrolase"/>
    <property type="match status" value="1"/>
</dbReference>
<organism evidence="2 3">
    <name type="scientific">Shewanella psychropiezotolerans</name>
    <dbReference type="NCBI Taxonomy" id="2593655"/>
    <lineage>
        <taxon>Bacteria</taxon>
        <taxon>Pseudomonadati</taxon>
        <taxon>Pseudomonadota</taxon>
        <taxon>Gammaproteobacteria</taxon>
        <taxon>Alteromonadales</taxon>
        <taxon>Shewanellaceae</taxon>
        <taxon>Shewanella</taxon>
    </lineage>
</organism>
<evidence type="ECO:0008006" key="4">
    <source>
        <dbReference type="Google" id="ProtNLM"/>
    </source>
</evidence>
<feature type="compositionally biased region" description="Basic and acidic residues" evidence="1">
    <location>
        <begin position="71"/>
        <end position="90"/>
    </location>
</feature>
<sequence>MPSYKPLIKPTKTKSLAVSITSIKPVEEPINLNPAFRGTSTVFNVKDTDKLISDIHDGNKKNIYVTKSHTGFRDGESKPAKPPLSEEERNNMTSGGLNRLNKALYSSGNIKFVEGGNSGPEMIETILIHGTFNPDAPLVGWTRPNIDINQRIRTRYGGKITAMQWSGKNHRVARIEAGRALSERISENTSNNIQTNIIAHSHGGNVVFEAIKQNGSGYINHLITLGTPIRKDHLPSLSEIKEGTNAYIHVSGGKDGVAPKGGVDWVTPGRGVFTDKSRYSKAETHNPLSDVEVHIIDANHSELHQRAVLDLFGSKEMKVNRTTKI</sequence>
<dbReference type="Proteomes" id="UP000315947">
    <property type="component" value="Chromosome"/>
</dbReference>